<reference evidence="13 14" key="1">
    <citation type="submission" date="2019-08" db="EMBL/GenBank/DDBJ databases">
        <title>In-depth cultivation of the pig gut microbiome towards novel bacterial diversity and tailored functional studies.</title>
        <authorList>
            <person name="Wylensek D."/>
            <person name="Hitch T.C.A."/>
            <person name="Clavel T."/>
        </authorList>
    </citation>
    <scope>NUCLEOTIDE SEQUENCE [LARGE SCALE GENOMIC DNA]</scope>
    <source>
        <strain evidence="13 14">CA-Schmier-601-WT-1</strain>
    </source>
</reference>
<proteinExistence type="inferred from homology"/>
<comment type="similarity">
    <text evidence="1 11">Belongs to the thymidylate kinase family.</text>
</comment>
<dbReference type="HAMAP" id="MF_00165">
    <property type="entry name" value="Thymidylate_kinase"/>
    <property type="match status" value="1"/>
</dbReference>
<evidence type="ECO:0000256" key="10">
    <source>
        <dbReference type="ARBA" id="ARBA00057735"/>
    </source>
</evidence>
<keyword evidence="8 11" id="KW-0067">ATP-binding</keyword>
<keyword evidence="14" id="KW-1185">Reference proteome</keyword>
<dbReference type="EMBL" id="VUNC01000001">
    <property type="protein sequence ID" value="MST71982.1"/>
    <property type="molecule type" value="Genomic_DNA"/>
</dbReference>
<dbReference type="GO" id="GO:0004798">
    <property type="term" value="F:dTMP kinase activity"/>
    <property type="evidence" value="ECO:0007669"/>
    <property type="project" value="UniProtKB-UniRule"/>
</dbReference>
<dbReference type="GO" id="GO:0006235">
    <property type="term" value="P:dTTP biosynthetic process"/>
    <property type="evidence" value="ECO:0007669"/>
    <property type="project" value="UniProtKB-UniRule"/>
</dbReference>
<evidence type="ECO:0000256" key="8">
    <source>
        <dbReference type="ARBA" id="ARBA00022840"/>
    </source>
</evidence>
<accession>A0A6N7X8X0</accession>
<dbReference type="EC" id="2.7.4.9" evidence="2 11"/>
<organism evidence="13 14">
    <name type="scientific">Olsenella porci</name>
    <dbReference type="NCBI Taxonomy" id="2652279"/>
    <lineage>
        <taxon>Bacteria</taxon>
        <taxon>Bacillati</taxon>
        <taxon>Actinomycetota</taxon>
        <taxon>Coriobacteriia</taxon>
        <taxon>Coriobacteriales</taxon>
        <taxon>Atopobiaceae</taxon>
        <taxon>Olsenella</taxon>
    </lineage>
</organism>
<feature type="domain" description="Thymidylate kinase-like" evidence="12">
    <location>
        <begin position="20"/>
        <end position="206"/>
    </location>
</feature>
<sequence length="227" mass="23930">MPSTSTAPGTSHERGAFVTLEGIDGCGKSTQATILAARLQSEGREVVRLREPGGTVIGEKVRAVLLDPANAGMCDRAELLLYEASRAQLVCEAIIPALERGAVVVCDRFHDSTFAYQAGGRGLSEGLVDEANRLGTCGVTPDVTIVLDLDPQVAFARATRGGADRLEAEGLAFQERVRAGYARLARREPDRVRMVDGAGDVSLVSSRVDTCLGEALPWLGGGVVEHG</sequence>
<dbReference type="GO" id="GO:0005829">
    <property type="term" value="C:cytosol"/>
    <property type="evidence" value="ECO:0007669"/>
    <property type="project" value="TreeGrafter"/>
</dbReference>
<evidence type="ECO:0000259" key="12">
    <source>
        <dbReference type="Pfam" id="PF02223"/>
    </source>
</evidence>
<dbReference type="AlphaFoldDB" id="A0A6N7X8X0"/>
<dbReference type="FunFam" id="3.40.50.300:FF:000225">
    <property type="entry name" value="Thymidylate kinase"/>
    <property type="match status" value="1"/>
</dbReference>
<evidence type="ECO:0000256" key="4">
    <source>
        <dbReference type="ARBA" id="ARBA00022679"/>
    </source>
</evidence>
<evidence type="ECO:0000256" key="5">
    <source>
        <dbReference type="ARBA" id="ARBA00022727"/>
    </source>
</evidence>
<comment type="function">
    <text evidence="10 11">Phosphorylation of dTMP to form dTDP in both de novo and salvage pathways of dTTP synthesis.</text>
</comment>
<dbReference type="Pfam" id="PF02223">
    <property type="entry name" value="Thymidylate_kin"/>
    <property type="match status" value="1"/>
</dbReference>
<dbReference type="InterPro" id="IPR027417">
    <property type="entry name" value="P-loop_NTPase"/>
</dbReference>
<keyword evidence="7 11" id="KW-0418">Kinase</keyword>
<comment type="catalytic activity">
    <reaction evidence="9 11">
        <text>dTMP + ATP = dTDP + ADP</text>
        <dbReference type="Rhea" id="RHEA:13517"/>
        <dbReference type="ChEBI" id="CHEBI:30616"/>
        <dbReference type="ChEBI" id="CHEBI:58369"/>
        <dbReference type="ChEBI" id="CHEBI:63528"/>
        <dbReference type="ChEBI" id="CHEBI:456216"/>
        <dbReference type="EC" id="2.7.4.9"/>
    </reaction>
</comment>
<dbReference type="GO" id="GO:0006233">
    <property type="term" value="P:dTDP biosynthetic process"/>
    <property type="evidence" value="ECO:0007669"/>
    <property type="project" value="InterPro"/>
</dbReference>
<dbReference type="InterPro" id="IPR018095">
    <property type="entry name" value="Thymidylate_kin_CS"/>
</dbReference>
<evidence type="ECO:0000256" key="2">
    <source>
        <dbReference type="ARBA" id="ARBA00012980"/>
    </source>
</evidence>
<dbReference type="GO" id="GO:0005524">
    <property type="term" value="F:ATP binding"/>
    <property type="evidence" value="ECO:0007669"/>
    <property type="project" value="UniProtKB-UniRule"/>
</dbReference>
<protein>
    <recommendedName>
        <fullName evidence="3 11">Thymidylate kinase</fullName>
        <ecNumber evidence="2 11">2.7.4.9</ecNumber>
    </recommendedName>
    <alternativeName>
        <fullName evidence="11">dTMP kinase</fullName>
    </alternativeName>
</protein>
<name>A0A6N7X8X0_9ACTN</name>
<feature type="binding site" evidence="11">
    <location>
        <begin position="22"/>
        <end position="29"/>
    </location>
    <ligand>
        <name>ATP</name>
        <dbReference type="ChEBI" id="CHEBI:30616"/>
    </ligand>
</feature>
<dbReference type="RefSeq" id="WP_154433709.1">
    <property type="nucleotide sequence ID" value="NZ_VUNC01000001.1"/>
</dbReference>
<evidence type="ECO:0000256" key="6">
    <source>
        <dbReference type="ARBA" id="ARBA00022741"/>
    </source>
</evidence>
<keyword evidence="6 11" id="KW-0547">Nucleotide-binding</keyword>
<dbReference type="SUPFAM" id="SSF52540">
    <property type="entry name" value="P-loop containing nucleoside triphosphate hydrolases"/>
    <property type="match status" value="1"/>
</dbReference>
<comment type="caution">
    <text evidence="13">The sequence shown here is derived from an EMBL/GenBank/DDBJ whole genome shotgun (WGS) entry which is preliminary data.</text>
</comment>
<keyword evidence="4 11" id="KW-0808">Transferase</keyword>
<evidence type="ECO:0000256" key="7">
    <source>
        <dbReference type="ARBA" id="ARBA00022777"/>
    </source>
</evidence>
<dbReference type="PANTHER" id="PTHR10344">
    <property type="entry name" value="THYMIDYLATE KINASE"/>
    <property type="match status" value="1"/>
</dbReference>
<dbReference type="Proteomes" id="UP000469325">
    <property type="component" value="Unassembled WGS sequence"/>
</dbReference>
<dbReference type="PANTHER" id="PTHR10344:SF4">
    <property type="entry name" value="UMP-CMP KINASE 2, MITOCHONDRIAL"/>
    <property type="match status" value="1"/>
</dbReference>
<evidence type="ECO:0000256" key="3">
    <source>
        <dbReference type="ARBA" id="ARBA00017144"/>
    </source>
</evidence>
<dbReference type="CDD" id="cd01672">
    <property type="entry name" value="TMPK"/>
    <property type="match status" value="1"/>
</dbReference>
<evidence type="ECO:0000256" key="1">
    <source>
        <dbReference type="ARBA" id="ARBA00009776"/>
    </source>
</evidence>
<keyword evidence="5 11" id="KW-0545">Nucleotide biosynthesis</keyword>
<gene>
    <name evidence="11 13" type="primary">tmk</name>
    <name evidence="13" type="ORF">FYJ68_02500</name>
</gene>
<dbReference type="GO" id="GO:0006227">
    <property type="term" value="P:dUDP biosynthetic process"/>
    <property type="evidence" value="ECO:0007669"/>
    <property type="project" value="TreeGrafter"/>
</dbReference>
<evidence type="ECO:0000313" key="13">
    <source>
        <dbReference type="EMBL" id="MST71982.1"/>
    </source>
</evidence>
<dbReference type="NCBIfam" id="TIGR00041">
    <property type="entry name" value="DTMP_kinase"/>
    <property type="match status" value="1"/>
</dbReference>
<dbReference type="InterPro" id="IPR039430">
    <property type="entry name" value="Thymidylate_kin-like_dom"/>
</dbReference>
<dbReference type="PROSITE" id="PS01331">
    <property type="entry name" value="THYMIDYLATE_KINASE"/>
    <property type="match status" value="1"/>
</dbReference>
<dbReference type="Gene3D" id="3.40.50.300">
    <property type="entry name" value="P-loop containing nucleotide triphosphate hydrolases"/>
    <property type="match status" value="1"/>
</dbReference>
<evidence type="ECO:0000256" key="9">
    <source>
        <dbReference type="ARBA" id="ARBA00048743"/>
    </source>
</evidence>
<evidence type="ECO:0000256" key="11">
    <source>
        <dbReference type="HAMAP-Rule" id="MF_00165"/>
    </source>
</evidence>
<dbReference type="InterPro" id="IPR018094">
    <property type="entry name" value="Thymidylate_kinase"/>
</dbReference>
<evidence type="ECO:0000313" key="14">
    <source>
        <dbReference type="Proteomes" id="UP000469325"/>
    </source>
</evidence>